<organism evidence="1 2">
    <name type="scientific">Thiohalophilus thiocyanatoxydans</name>
    <dbReference type="NCBI Taxonomy" id="381308"/>
    <lineage>
        <taxon>Bacteria</taxon>
        <taxon>Pseudomonadati</taxon>
        <taxon>Pseudomonadota</taxon>
        <taxon>Gammaproteobacteria</taxon>
        <taxon>Thiohalomonadales</taxon>
        <taxon>Thiohalophilaceae</taxon>
        <taxon>Thiohalophilus</taxon>
    </lineage>
</organism>
<evidence type="ECO:0000313" key="2">
    <source>
        <dbReference type="Proteomes" id="UP000294914"/>
    </source>
</evidence>
<sequence>MHHNLIPGPATRFNHRYKRNLEYASIPAFVRYRTEQGMLLSTMEKADVVGHSRIADRVTRNKYVLCNLNRRSSTVYSLIKNKVTKG</sequence>
<gene>
    <name evidence="1" type="ORF">EDC23_1656</name>
</gene>
<protein>
    <submittedName>
        <fullName evidence="1">Uncharacterized protein</fullName>
    </submittedName>
</protein>
<proteinExistence type="predicted"/>
<name>A0A4V3H443_9GAMM</name>
<dbReference type="EMBL" id="SOQX01000003">
    <property type="protein sequence ID" value="TDY01765.1"/>
    <property type="molecule type" value="Genomic_DNA"/>
</dbReference>
<accession>A0A4V3H443</accession>
<comment type="caution">
    <text evidence="1">The sequence shown here is derived from an EMBL/GenBank/DDBJ whole genome shotgun (WGS) entry which is preliminary data.</text>
</comment>
<dbReference type="Proteomes" id="UP000294914">
    <property type="component" value="Unassembled WGS sequence"/>
</dbReference>
<keyword evidence="2" id="KW-1185">Reference proteome</keyword>
<evidence type="ECO:0000313" key="1">
    <source>
        <dbReference type="EMBL" id="TDY01765.1"/>
    </source>
</evidence>
<reference evidence="1 2" key="1">
    <citation type="submission" date="2019-03" db="EMBL/GenBank/DDBJ databases">
        <title>Genomic Encyclopedia of Type Strains, Phase IV (KMG-IV): sequencing the most valuable type-strain genomes for metagenomic binning, comparative biology and taxonomic classification.</title>
        <authorList>
            <person name="Goeker M."/>
        </authorList>
    </citation>
    <scope>NUCLEOTIDE SEQUENCE [LARGE SCALE GENOMIC DNA]</scope>
    <source>
        <strain evidence="1 2">DSM 16326</strain>
    </source>
</reference>
<dbReference type="AlphaFoldDB" id="A0A4V3H443"/>